<dbReference type="RefSeq" id="YP_010746234.1">
    <property type="nucleotide sequence ID" value="NC_073177.1"/>
</dbReference>
<organism evidence="2 3">
    <name type="scientific">Salmonella phage vB_StyS-sam</name>
    <dbReference type="NCBI Taxonomy" id="2664131"/>
    <lineage>
        <taxon>Viruses</taxon>
        <taxon>Duplodnaviria</taxon>
        <taxon>Heunggongvirae</taxon>
        <taxon>Uroviricota</taxon>
        <taxon>Caudoviricetes</taxon>
        <taxon>Sarkviridae</taxon>
        <taxon>Guernseyvirinae</taxon>
        <taxon>Jerseyvirus</taxon>
        <taxon>Jerseyvirus vsam</taxon>
    </lineage>
</organism>
<dbReference type="KEGG" id="vg:79712967"/>
<sequence>MKLPEGERPTTLNCFAGPKPGRGSSTPAVTGSSLSMICLFSPDLTLSQERRSTSTISTSPSIPSPWKSSGEVGLVLTAAGLTATLAALNKSENLATTLCSLCLRESVASLAHTSLSPTLRRPEATQPLVVNTW</sequence>
<dbReference type="Proteomes" id="UP000332081">
    <property type="component" value="Segment"/>
</dbReference>
<dbReference type="EMBL" id="LC507823">
    <property type="protein sequence ID" value="BBO65996.1"/>
    <property type="molecule type" value="Genomic_DNA"/>
</dbReference>
<evidence type="ECO:0000313" key="3">
    <source>
        <dbReference type="Proteomes" id="UP000332081"/>
    </source>
</evidence>
<keyword evidence="3" id="KW-1185">Reference proteome</keyword>
<proteinExistence type="predicted"/>
<feature type="region of interest" description="Disordered" evidence="1">
    <location>
        <begin position="1"/>
        <end position="28"/>
    </location>
</feature>
<dbReference type="GeneID" id="79712967"/>
<name>A0A5K7YN93_9CAUD</name>
<reference evidence="2 3" key="1">
    <citation type="submission" date="2019-11" db="EMBL/GenBank/DDBJ databases">
        <title>Analysis of Salmonella phage vB_StyS-sam.</title>
        <authorList>
            <person name="Sabzali S."/>
            <person name="Bouzari M."/>
        </authorList>
    </citation>
    <scope>NUCLEOTIDE SEQUENCE [LARGE SCALE GENOMIC DNA]</scope>
</reference>
<evidence type="ECO:0000256" key="1">
    <source>
        <dbReference type="SAM" id="MobiDB-lite"/>
    </source>
</evidence>
<accession>A0A5K7YN93</accession>
<protein>
    <submittedName>
        <fullName evidence="2">Uncharacterized protein</fullName>
    </submittedName>
</protein>
<evidence type="ECO:0000313" key="2">
    <source>
        <dbReference type="EMBL" id="BBO65996.1"/>
    </source>
</evidence>